<dbReference type="OrthoDB" id="1490552at2"/>
<dbReference type="EMBL" id="SACY01000002">
    <property type="protein sequence ID" value="RVU25933.1"/>
    <property type="molecule type" value="Genomic_DNA"/>
</dbReference>
<dbReference type="InterPro" id="IPR019734">
    <property type="entry name" value="TPR_rpt"/>
</dbReference>
<dbReference type="Pfam" id="PF14559">
    <property type="entry name" value="TPR_19"/>
    <property type="match status" value="1"/>
</dbReference>
<dbReference type="InterPro" id="IPR011990">
    <property type="entry name" value="TPR-like_helical_dom_sf"/>
</dbReference>
<keyword evidence="5" id="KW-1185">Reference proteome</keyword>
<evidence type="ECO:0000313" key="4">
    <source>
        <dbReference type="EMBL" id="RVU25933.1"/>
    </source>
</evidence>
<proteinExistence type="predicted"/>
<dbReference type="SUPFAM" id="SSF48452">
    <property type="entry name" value="TPR-like"/>
    <property type="match status" value="1"/>
</dbReference>
<gene>
    <name evidence="4" type="ORF">EOJ36_05835</name>
</gene>
<evidence type="ECO:0000256" key="3">
    <source>
        <dbReference type="PROSITE-ProRule" id="PRU00339"/>
    </source>
</evidence>
<dbReference type="Proteomes" id="UP000282832">
    <property type="component" value="Unassembled WGS sequence"/>
</dbReference>
<accession>A0A437PUK2</accession>
<dbReference type="RefSeq" id="WP_127803281.1">
    <property type="nucleotide sequence ID" value="NZ_SACY01000002.1"/>
</dbReference>
<evidence type="ECO:0000256" key="2">
    <source>
        <dbReference type="ARBA" id="ARBA00022803"/>
    </source>
</evidence>
<dbReference type="AlphaFoldDB" id="A0A437PUK2"/>
<dbReference type="InterPro" id="IPR051012">
    <property type="entry name" value="CellSynth/LPSAsmb/PSIAsmb"/>
</dbReference>
<comment type="caution">
    <text evidence="4">The sequence shown here is derived from an EMBL/GenBank/DDBJ whole genome shotgun (WGS) entry which is preliminary data.</text>
</comment>
<keyword evidence="1" id="KW-0677">Repeat</keyword>
<dbReference type="PANTHER" id="PTHR45586">
    <property type="entry name" value="TPR REPEAT-CONTAINING PROTEIN PA4667"/>
    <property type="match status" value="1"/>
</dbReference>
<dbReference type="PANTHER" id="PTHR45586:SF1">
    <property type="entry name" value="LIPOPOLYSACCHARIDE ASSEMBLY PROTEIN B"/>
    <property type="match status" value="1"/>
</dbReference>
<evidence type="ECO:0000256" key="1">
    <source>
        <dbReference type="ARBA" id="ARBA00022737"/>
    </source>
</evidence>
<dbReference type="PROSITE" id="PS50005">
    <property type="entry name" value="TPR"/>
    <property type="match status" value="1"/>
</dbReference>
<reference evidence="4 5" key="1">
    <citation type="submission" date="2019-01" db="EMBL/GenBank/DDBJ databases">
        <authorList>
            <person name="Chen W.-M."/>
        </authorList>
    </citation>
    <scope>NUCLEOTIDE SEQUENCE [LARGE SCALE GENOMIC DNA]</scope>
    <source>
        <strain evidence="4 5">FSY-15</strain>
    </source>
</reference>
<sequence>MKKSFLIIIGVGLALIYGLFQLPKGNVSKQNLASAGAANRDAGGETLKEEKNEETSHAAPISEALQKKIAGLKMELAQAKGGPKELNSLKELLKAFSEGNRLDSAGFYAEKYTNEHPSVANWNMTAELYFQAQTYALNAQKGQAMGAKAREFFEKILSQDPNNLLVKSNLAMTYVDTQTPMKGITLLREVIEQDPTFVPALFDLGVLSIKSNQFGKASERFAQILKLQPNNYKAELNLGFCLAQLEKKSEAVEHLKRVEKLSKDSEEIKAAKELLAEMQSH</sequence>
<keyword evidence="2 3" id="KW-0802">TPR repeat</keyword>
<evidence type="ECO:0000313" key="5">
    <source>
        <dbReference type="Proteomes" id="UP000282832"/>
    </source>
</evidence>
<dbReference type="Gene3D" id="1.25.40.10">
    <property type="entry name" value="Tetratricopeptide repeat domain"/>
    <property type="match status" value="1"/>
</dbReference>
<name>A0A437PUK2_9BACT</name>
<protein>
    <submittedName>
        <fullName evidence="4">Tetratricopeptide repeat protein</fullName>
    </submittedName>
</protein>
<organism evidence="4 5">
    <name type="scientific">Sandaracinomonas limnophila</name>
    <dbReference type="NCBI Taxonomy" id="1862386"/>
    <lineage>
        <taxon>Bacteria</taxon>
        <taxon>Pseudomonadati</taxon>
        <taxon>Bacteroidota</taxon>
        <taxon>Cytophagia</taxon>
        <taxon>Cytophagales</taxon>
        <taxon>Flectobacillaceae</taxon>
        <taxon>Sandaracinomonas</taxon>
    </lineage>
</organism>
<feature type="repeat" description="TPR" evidence="3">
    <location>
        <begin position="198"/>
        <end position="231"/>
    </location>
</feature>
<dbReference type="SMART" id="SM00028">
    <property type="entry name" value="TPR"/>
    <property type="match status" value="4"/>
</dbReference>